<name>A0ABR7E885_9BACT</name>
<protein>
    <submittedName>
        <fullName evidence="1">DUF3868 domain-containing protein</fullName>
    </submittedName>
</protein>
<accession>A0ABR7E885</accession>
<comment type="caution">
    <text evidence="1">The sequence shown here is derived from an EMBL/GenBank/DDBJ whole genome shotgun (WGS) entry which is preliminary data.</text>
</comment>
<proteinExistence type="predicted"/>
<keyword evidence="2" id="KW-1185">Reference proteome</keyword>
<sequence length="156" mass="17266">MKDILYIIYIACAGWLLSPVTTEAQQPGIRLSMGGASVGDDDSVSLSLHIVLEDIRVPSSRSLVLEPRLQTDGHSLTLPAIVVSGRRRARYDARALAVDPSTRIPGSDCYRRIVSPKKGSRHEIDYTVRVPYTSWMRNAGLSLRQISRDCCRGEVL</sequence>
<organism evidence="1 2">
    <name type="scientific">Parabacteroides segnis</name>
    <dbReference type="NCBI Taxonomy" id="2763058"/>
    <lineage>
        <taxon>Bacteria</taxon>
        <taxon>Pseudomonadati</taxon>
        <taxon>Bacteroidota</taxon>
        <taxon>Bacteroidia</taxon>
        <taxon>Bacteroidales</taxon>
        <taxon>Tannerellaceae</taxon>
        <taxon>Parabacteroides</taxon>
    </lineage>
</organism>
<gene>
    <name evidence="1" type="ORF">H8S77_24245</name>
</gene>
<feature type="non-terminal residue" evidence="1">
    <location>
        <position position="156"/>
    </location>
</feature>
<dbReference type="Proteomes" id="UP000644010">
    <property type="component" value="Unassembled WGS sequence"/>
</dbReference>
<evidence type="ECO:0000313" key="2">
    <source>
        <dbReference type="Proteomes" id="UP000644010"/>
    </source>
</evidence>
<reference evidence="1 2" key="1">
    <citation type="submission" date="2020-08" db="EMBL/GenBank/DDBJ databases">
        <title>Genome public.</title>
        <authorList>
            <person name="Liu C."/>
            <person name="Sun Q."/>
        </authorList>
    </citation>
    <scope>NUCLEOTIDE SEQUENCE [LARGE SCALE GENOMIC DNA]</scope>
    <source>
        <strain evidence="1 2">BX2</strain>
    </source>
</reference>
<dbReference type="EMBL" id="JACOOI010000041">
    <property type="protein sequence ID" value="MBC5645990.1"/>
    <property type="molecule type" value="Genomic_DNA"/>
</dbReference>
<evidence type="ECO:0000313" key="1">
    <source>
        <dbReference type="EMBL" id="MBC5645990.1"/>
    </source>
</evidence>